<feature type="chain" id="PRO_5025544531" description="LicD/FKTN/FKRP nucleotidyltransferase domain-containing protein" evidence="6">
    <location>
        <begin position="19"/>
        <end position="355"/>
    </location>
</feature>
<dbReference type="AlphaFoldDB" id="A0A6A6U4U4"/>
<evidence type="ECO:0000256" key="6">
    <source>
        <dbReference type="SAM" id="SignalP"/>
    </source>
</evidence>
<proteinExistence type="predicted"/>
<evidence type="ECO:0000256" key="2">
    <source>
        <dbReference type="ARBA" id="ARBA00022692"/>
    </source>
</evidence>
<evidence type="ECO:0000313" key="9">
    <source>
        <dbReference type="Proteomes" id="UP000799302"/>
    </source>
</evidence>
<keyword evidence="3" id="KW-1133">Transmembrane helix</keyword>
<evidence type="ECO:0000313" key="8">
    <source>
        <dbReference type="EMBL" id="KAF2666158.1"/>
    </source>
</evidence>
<feature type="region of interest" description="Disordered" evidence="5">
    <location>
        <begin position="288"/>
        <end position="355"/>
    </location>
</feature>
<dbReference type="InterPro" id="IPR009644">
    <property type="entry name" value="FKTN/MNN4/W02B3.4-1"/>
</dbReference>
<organism evidence="8 9">
    <name type="scientific">Microthyrium microscopicum</name>
    <dbReference type="NCBI Taxonomy" id="703497"/>
    <lineage>
        <taxon>Eukaryota</taxon>
        <taxon>Fungi</taxon>
        <taxon>Dikarya</taxon>
        <taxon>Ascomycota</taxon>
        <taxon>Pezizomycotina</taxon>
        <taxon>Dothideomycetes</taxon>
        <taxon>Dothideomycetes incertae sedis</taxon>
        <taxon>Microthyriales</taxon>
        <taxon>Microthyriaceae</taxon>
        <taxon>Microthyrium</taxon>
    </lineage>
</organism>
<comment type="subcellular location">
    <subcellularLocation>
        <location evidence="1">Membrane</location>
        <topology evidence="1">Single-pass membrane protein</topology>
    </subcellularLocation>
</comment>
<dbReference type="GO" id="GO:0016020">
    <property type="term" value="C:membrane"/>
    <property type="evidence" value="ECO:0007669"/>
    <property type="project" value="UniProtKB-SubCell"/>
</dbReference>
<feature type="compositionally biased region" description="Pro residues" evidence="5">
    <location>
        <begin position="305"/>
        <end position="330"/>
    </location>
</feature>
<feature type="domain" description="LicD/FKTN/FKRP nucleotidyltransferase" evidence="7">
    <location>
        <begin position="103"/>
        <end position="202"/>
    </location>
</feature>
<feature type="signal peptide" evidence="6">
    <location>
        <begin position="1"/>
        <end position="18"/>
    </location>
</feature>
<gene>
    <name evidence="8" type="ORF">BT63DRAFT_51279</name>
</gene>
<keyword evidence="9" id="KW-1185">Reference proteome</keyword>
<keyword evidence="4" id="KW-0472">Membrane</keyword>
<dbReference type="Proteomes" id="UP000799302">
    <property type="component" value="Unassembled WGS sequence"/>
</dbReference>
<evidence type="ECO:0000256" key="5">
    <source>
        <dbReference type="SAM" id="MobiDB-lite"/>
    </source>
</evidence>
<evidence type="ECO:0000259" key="7">
    <source>
        <dbReference type="Pfam" id="PF04991"/>
    </source>
</evidence>
<dbReference type="InterPro" id="IPR007074">
    <property type="entry name" value="LicD/FKTN/FKRP_NTP_transf"/>
</dbReference>
<dbReference type="GO" id="GO:0009100">
    <property type="term" value="P:glycoprotein metabolic process"/>
    <property type="evidence" value="ECO:0007669"/>
    <property type="project" value="UniProtKB-ARBA"/>
</dbReference>
<dbReference type="Pfam" id="PF04991">
    <property type="entry name" value="LicD"/>
    <property type="match status" value="1"/>
</dbReference>
<dbReference type="PANTHER" id="PTHR15407">
    <property type="entry name" value="FUKUTIN-RELATED"/>
    <property type="match status" value="1"/>
</dbReference>
<evidence type="ECO:0000256" key="4">
    <source>
        <dbReference type="ARBA" id="ARBA00023136"/>
    </source>
</evidence>
<dbReference type="PANTHER" id="PTHR15407:SF32">
    <property type="entry name" value="PROTEIN (MNN4), PUTATIVE (AFU_ORTHOLOGUE AFUA_1G03790)-RELATED"/>
    <property type="match status" value="1"/>
</dbReference>
<name>A0A6A6U4U4_9PEZI</name>
<evidence type="ECO:0000256" key="3">
    <source>
        <dbReference type="ARBA" id="ARBA00022989"/>
    </source>
</evidence>
<evidence type="ECO:0000256" key="1">
    <source>
        <dbReference type="ARBA" id="ARBA00004167"/>
    </source>
</evidence>
<keyword evidence="2" id="KW-0812">Transmembrane</keyword>
<protein>
    <recommendedName>
        <fullName evidence="7">LicD/FKTN/FKRP nucleotidyltransferase domain-containing protein</fullName>
    </recommendedName>
</protein>
<sequence length="355" mass="40609">MLVRLALLLFTLIAICQAIPTKFQRRTAIQRRDANFWSVRTRLTKSLSGQPGDPKDKYFHEAIFHPHYDGRFADKVLQNKDRKVALTSLLQSYLSTMNDIGAQTWIMHGTLMGWWWNRKILPWDSDVDVQMSQSSMRYLADYYNMTMHHYKFKDGTIGGKDYLLEINPHYINGSTTDVLNVIDARWIDMSTGLFIDITSLRRNTTAEAAGIPGMMMCKDKHHYREKDIFPLRVSTLEGVPVRIPHAYTELLEEEYKPISLTRVDFEGHHFDRDEMEWLPYGDWQKKQQQLKAQAVREQENNEQAPAPPAPPAPPAAPTTQTPPPPPPPPQDQSITIPGHGDVGHQRSPAPAVVSK</sequence>
<dbReference type="EMBL" id="MU004239">
    <property type="protein sequence ID" value="KAF2666158.1"/>
    <property type="molecule type" value="Genomic_DNA"/>
</dbReference>
<accession>A0A6A6U4U4</accession>
<dbReference type="OrthoDB" id="444255at2759"/>
<keyword evidence="6" id="KW-0732">Signal</keyword>
<reference evidence="8" key="1">
    <citation type="journal article" date="2020" name="Stud. Mycol.">
        <title>101 Dothideomycetes genomes: a test case for predicting lifestyles and emergence of pathogens.</title>
        <authorList>
            <person name="Haridas S."/>
            <person name="Albert R."/>
            <person name="Binder M."/>
            <person name="Bloem J."/>
            <person name="Labutti K."/>
            <person name="Salamov A."/>
            <person name="Andreopoulos B."/>
            <person name="Baker S."/>
            <person name="Barry K."/>
            <person name="Bills G."/>
            <person name="Bluhm B."/>
            <person name="Cannon C."/>
            <person name="Castanera R."/>
            <person name="Culley D."/>
            <person name="Daum C."/>
            <person name="Ezra D."/>
            <person name="Gonzalez J."/>
            <person name="Henrissat B."/>
            <person name="Kuo A."/>
            <person name="Liang C."/>
            <person name="Lipzen A."/>
            <person name="Lutzoni F."/>
            <person name="Magnuson J."/>
            <person name="Mondo S."/>
            <person name="Nolan M."/>
            <person name="Ohm R."/>
            <person name="Pangilinan J."/>
            <person name="Park H.-J."/>
            <person name="Ramirez L."/>
            <person name="Alfaro M."/>
            <person name="Sun H."/>
            <person name="Tritt A."/>
            <person name="Yoshinaga Y."/>
            <person name="Zwiers L.-H."/>
            <person name="Turgeon B."/>
            <person name="Goodwin S."/>
            <person name="Spatafora J."/>
            <person name="Crous P."/>
            <person name="Grigoriev I."/>
        </authorList>
    </citation>
    <scope>NUCLEOTIDE SEQUENCE</scope>
    <source>
        <strain evidence="8">CBS 115976</strain>
    </source>
</reference>